<sequence>MISARVSVYVFLLLLLSWAAGNVDAALEFYWREHSNDPDLVVSLKPLWKHVFNSLLESIEDYEFRTSVREKIANGMHEKGSDKIISYCDLSFVTCDFTDIVALTLVGMENGKVNFNRLPNTLQKLIVSRSILDQMMNVSGLPPVLESIEFDHVQFENGDAEVSSSLANLKEFKCTYCGIKSLTFQAVEGIQNMILDGTMLTDLPSNLPQSLETLSMRGCSITAPLREIMARLPPNLHSIDISNTGITGMVNGLRLMPRQLKKLIIDGNSINDSIESLSDAFEHHGGSLERFSASGCKLRGTLKGLENMKTLKSLDLSNNQIEMVVWKELPSNLDFLNLSHNTLTGEVPLTEITRALKELNISHNKLSGNFWIPGLPPEIQTIDISYNQFTGDVSLEKLPESIRFVYIQHNMFQGTPNLVELPVQLRHILIHNNNWDSLLPAL</sequence>
<proteinExistence type="predicted"/>
<dbReference type="VEuPathDB" id="TriTrypDB:TM35_000093340"/>
<dbReference type="SUPFAM" id="SSF52058">
    <property type="entry name" value="L domain-like"/>
    <property type="match status" value="1"/>
</dbReference>
<keyword evidence="5" id="KW-1185">Reference proteome</keyword>
<organism evidence="4 5">
    <name type="scientific">Trypanosoma theileri</name>
    <dbReference type="NCBI Taxonomy" id="67003"/>
    <lineage>
        <taxon>Eukaryota</taxon>
        <taxon>Discoba</taxon>
        <taxon>Euglenozoa</taxon>
        <taxon>Kinetoplastea</taxon>
        <taxon>Metakinetoplastina</taxon>
        <taxon>Trypanosomatida</taxon>
        <taxon>Trypanosomatidae</taxon>
        <taxon>Trypanosoma</taxon>
    </lineage>
</organism>
<dbReference type="PANTHER" id="PTHR47114">
    <property type="match status" value="1"/>
</dbReference>
<keyword evidence="1" id="KW-0433">Leucine-rich repeat</keyword>
<keyword evidence="2" id="KW-0677">Repeat</keyword>
<dbReference type="Proteomes" id="UP000192257">
    <property type="component" value="Unassembled WGS sequence"/>
</dbReference>
<reference evidence="4 5" key="1">
    <citation type="submission" date="2017-03" db="EMBL/GenBank/DDBJ databases">
        <title>An alternative strategy for trypanosome survival in the mammalian bloodstream revealed through genome and transcriptome analysis of the ubiquitous bovine parasite Trypanosoma (Megatrypanum) theileri.</title>
        <authorList>
            <person name="Kelly S."/>
            <person name="Ivens A."/>
            <person name="Mott A."/>
            <person name="O'Neill E."/>
            <person name="Emms D."/>
            <person name="Macleod O."/>
            <person name="Voorheis P."/>
            <person name="Matthews J."/>
            <person name="Matthews K."/>
            <person name="Carrington M."/>
        </authorList>
    </citation>
    <scope>NUCLEOTIDE SEQUENCE [LARGE SCALE GENOMIC DNA]</scope>
    <source>
        <strain evidence="4">Edinburgh</strain>
    </source>
</reference>
<dbReference type="Gene3D" id="3.80.10.10">
    <property type="entry name" value="Ribonuclease Inhibitor"/>
    <property type="match status" value="2"/>
</dbReference>
<evidence type="ECO:0000256" key="3">
    <source>
        <dbReference type="SAM" id="SignalP"/>
    </source>
</evidence>
<dbReference type="RefSeq" id="XP_028884350.1">
    <property type="nucleotide sequence ID" value="XM_029024573.1"/>
</dbReference>
<feature type="signal peptide" evidence="3">
    <location>
        <begin position="1"/>
        <end position="25"/>
    </location>
</feature>
<accession>A0A1X0P012</accession>
<dbReference type="GeneID" id="39984353"/>
<gene>
    <name evidence="4" type="ORF">TM35_000093340</name>
</gene>
<comment type="caution">
    <text evidence="4">The sequence shown here is derived from an EMBL/GenBank/DDBJ whole genome shotgun (WGS) entry which is preliminary data.</text>
</comment>
<dbReference type="AlphaFoldDB" id="A0A1X0P012"/>
<evidence type="ECO:0000313" key="4">
    <source>
        <dbReference type="EMBL" id="ORC90284.1"/>
    </source>
</evidence>
<evidence type="ECO:0000256" key="2">
    <source>
        <dbReference type="ARBA" id="ARBA00022737"/>
    </source>
</evidence>
<evidence type="ECO:0000313" key="5">
    <source>
        <dbReference type="Proteomes" id="UP000192257"/>
    </source>
</evidence>
<dbReference type="Pfam" id="PF00560">
    <property type="entry name" value="LRR_1"/>
    <property type="match status" value="1"/>
</dbReference>
<dbReference type="InterPro" id="IPR051071">
    <property type="entry name" value="LRR-bact_E3_ubiq_ligases"/>
</dbReference>
<dbReference type="OrthoDB" id="259231at2759"/>
<dbReference type="EMBL" id="NBCO01000009">
    <property type="protein sequence ID" value="ORC90284.1"/>
    <property type="molecule type" value="Genomic_DNA"/>
</dbReference>
<dbReference type="InterPro" id="IPR032675">
    <property type="entry name" value="LRR_dom_sf"/>
</dbReference>
<keyword evidence="3" id="KW-0732">Signal</keyword>
<dbReference type="InterPro" id="IPR001611">
    <property type="entry name" value="Leu-rich_rpt"/>
</dbReference>
<protein>
    <submittedName>
        <fullName evidence="4">Putative leucine-rich repeat protein</fullName>
    </submittedName>
</protein>
<name>A0A1X0P012_9TRYP</name>
<evidence type="ECO:0000256" key="1">
    <source>
        <dbReference type="ARBA" id="ARBA00022614"/>
    </source>
</evidence>
<dbReference type="PANTHER" id="PTHR47114:SF2">
    <property type="entry name" value="OLIGODENDROCYTE-MYELIN GLYCOPROTEIN"/>
    <property type="match status" value="1"/>
</dbReference>
<feature type="chain" id="PRO_5013389591" evidence="3">
    <location>
        <begin position="26"/>
        <end position="442"/>
    </location>
</feature>
<dbReference type="Pfam" id="PF13516">
    <property type="entry name" value="LRR_6"/>
    <property type="match status" value="1"/>
</dbReference>